<dbReference type="GO" id="GO:0006338">
    <property type="term" value="P:chromatin remodeling"/>
    <property type="evidence" value="ECO:0007669"/>
    <property type="project" value="InterPro"/>
</dbReference>
<dbReference type="Proteomes" id="UP000030758">
    <property type="component" value="Unassembled WGS sequence"/>
</dbReference>
<keyword evidence="4" id="KW-0862">Zinc</keyword>
<evidence type="ECO:0000313" key="16">
    <source>
        <dbReference type="EMBL" id="KFD69305.1"/>
    </source>
</evidence>
<dbReference type="InterPro" id="IPR019786">
    <property type="entry name" value="Zinc_finger_PHD-type_CS"/>
</dbReference>
<evidence type="ECO:0000259" key="12">
    <source>
        <dbReference type="PROSITE" id="PS50014"/>
    </source>
</evidence>
<dbReference type="GO" id="GO:0008623">
    <property type="term" value="C:CHRAC"/>
    <property type="evidence" value="ECO:0007669"/>
    <property type="project" value="TreeGrafter"/>
</dbReference>
<dbReference type="Proteomes" id="UP000030764">
    <property type="component" value="Unassembled WGS sequence"/>
</dbReference>
<keyword evidence="5" id="KW-0805">Transcription regulation</keyword>
<dbReference type="InterPro" id="IPR019787">
    <property type="entry name" value="Znf_PHD-finger"/>
</dbReference>
<dbReference type="SMART" id="SM00249">
    <property type="entry name" value="PHD"/>
    <property type="match status" value="2"/>
</dbReference>
<dbReference type="SUPFAM" id="SSF47370">
    <property type="entry name" value="Bromodomain"/>
    <property type="match status" value="1"/>
</dbReference>
<dbReference type="InterPro" id="IPR028941">
    <property type="entry name" value="WHIM2_dom"/>
</dbReference>
<dbReference type="PANTHER" id="PTHR46510:SF1">
    <property type="entry name" value="BROMODOMAIN ADJACENT TO ZINC FINGER DOMAIN PROTEIN 1A"/>
    <property type="match status" value="1"/>
</dbReference>
<keyword evidence="17" id="KW-1185">Reference proteome</keyword>
<evidence type="ECO:0000256" key="7">
    <source>
        <dbReference type="ARBA" id="ARBA00023163"/>
    </source>
</evidence>
<dbReference type="PANTHER" id="PTHR46510">
    <property type="entry name" value="BROMODOMAIN ADJACENT TO ZINC FINGER DOMAIN PROTEIN 1A"/>
    <property type="match status" value="1"/>
</dbReference>
<feature type="domain" description="PHD-type" evidence="13">
    <location>
        <begin position="980"/>
        <end position="1031"/>
    </location>
</feature>
<feature type="domain" description="DDT" evidence="14">
    <location>
        <begin position="262"/>
        <end position="327"/>
    </location>
</feature>
<dbReference type="PROSITE" id="PS01359">
    <property type="entry name" value="ZF_PHD_1"/>
    <property type="match status" value="1"/>
</dbReference>
<evidence type="ECO:0008006" key="18">
    <source>
        <dbReference type="Google" id="ProtNLM"/>
    </source>
</evidence>
<dbReference type="SMART" id="SM00297">
    <property type="entry name" value="BROMO"/>
    <property type="match status" value="1"/>
</dbReference>
<comment type="subcellular location">
    <subcellularLocation>
        <location evidence="1">Nucleus</location>
    </subcellularLocation>
</comment>
<dbReference type="Gene3D" id="3.30.40.10">
    <property type="entry name" value="Zinc/RING finger domain, C3HC4 (zinc finger)"/>
    <property type="match status" value="1"/>
</dbReference>
<dbReference type="AlphaFoldDB" id="A0A085LUR7"/>
<keyword evidence="8" id="KW-0539">Nucleus</keyword>
<dbReference type="GO" id="GO:0031445">
    <property type="term" value="P:regulation of heterochromatin formation"/>
    <property type="evidence" value="ECO:0007669"/>
    <property type="project" value="TreeGrafter"/>
</dbReference>
<keyword evidence="2" id="KW-0479">Metal-binding</keyword>
<dbReference type="Pfam" id="PF00628">
    <property type="entry name" value="PHD"/>
    <property type="match status" value="2"/>
</dbReference>
<evidence type="ECO:0000256" key="11">
    <source>
        <dbReference type="SAM" id="MobiDB-lite"/>
    </source>
</evidence>
<evidence type="ECO:0000256" key="9">
    <source>
        <dbReference type="PROSITE-ProRule" id="PRU00035"/>
    </source>
</evidence>
<dbReference type="Pfam" id="PF02791">
    <property type="entry name" value="DDT"/>
    <property type="match status" value="1"/>
</dbReference>
<keyword evidence="6 9" id="KW-0103">Bromodomain</keyword>
<keyword evidence="3 10" id="KW-0863">Zinc-finger</keyword>
<dbReference type="GO" id="GO:0003677">
    <property type="term" value="F:DNA binding"/>
    <property type="evidence" value="ECO:0007669"/>
    <property type="project" value="TreeGrafter"/>
</dbReference>
<evidence type="ECO:0000259" key="13">
    <source>
        <dbReference type="PROSITE" id="PS50016"/>
    </source>
</evidence>
<dbReference type="PROSITE" id="PS50016">
    <property type="entry name" value="ZF_PHD_2"/>
    <property type="match status" value="2"/>
</dbReference>
<organism evidence="15 17">
    <name type="scientific">Trichuris suis</name>
    <name type="common">pig whipworm</name>
    <dbReference type="NCBI Taxonomy" id="68888"/>
    <lineage>
        <taxon>Eukaryota</taxon>
        <taxon>Metazoa</taxon>
        <taxon>Ecdysozoa</taxon>
        <taxon>Nematoda</taxon>
        <taxon>Enoplea</taxon>
        <taxon>Dorylaimia</taxon>
        <taxon>Trichinellida</taxon>
        <taxon>Trichuridae</taxon>
        <taxon>Trichuris</taxon>
    </lineage>
</organism>
<dbReference type="EMBL" id="KL367496">
    <property type="protein sequence ID" value="KFD69305.1"/>
    <property type="molecule type" value="Genomic_DNA"/>
</dbReference>
<dbReference type="Pfam" id="PF15613">
    <property type="entry name" value="WSD"/>
    <property type="match status" value="1"/>
</dbReference>
<evidence type="ECO:0000256" key="10">
    <source>
        <dbReference type="PROSITE-ProRule" id="PRU00146"/>
    </source>
</evidence>
<dbReference type="EMBL" id="KL363286">
    <property type="protein sequence ID" value="KFD48713.1"/>
    <property type="molecule type" value="Genomic_DNA"/>
</dbReference>
<dbReference type="InterPro" id="IPR001965">
    <property type="entry name" value="Znf_PHD"/>
</dbReference>
<dbReference type="InterPro" id="IPR047171">
    <property type="entry name" value="BAZ1A"/>
</dbReference>
<dbReference type="PRINTS" id="PR00503">
    <property type="entry name" value="BROMODOMAIN"/>
</dbReference>
<dbReference type="GO" id="GO:0008270">
    <property type="term" value="F:zinc ion binding"/>
    <property type="evidence" value="ECO:0007669"/>
    <property type="project" value="UniProtKB-KW"/>
</dbReference>
<evidence type="ECO:0000256" key="6">
    <source>
        <dbReference type="ARBA" id="ARBA00023117"/>
    </source>
</evidence>
<accession>A0A085LUR7</accession>
<feature type="domain" description="PHD-type" evidence="13">
    <location>
        <begin position="892"/>
        <end position="942"/>
    </location>
</feature>
<dbReference type="PROSITE" id="PS50827">
    <property type="entry name" value="DDT"/>
    <property type="match status" value="1"/>
</dbReference>
<evidence type="ECO:0000313" key="15">
    <source>
        <dbReference type="EMBL" id="KFD48713.1"/>
    </source>
</evidence>
<dbReference type="CDD" id="cd15489">
    <property type="entry name" value="PHD_SF"/>
    <property type="match status" value="1"/>
</dbReference>
<evidence type="ECO:0000259" key="14">
    <source>
        <dbReference type="PROSITE" id="PS50827"/>
    </source>
</evidence>
<feature type="domain" description="Bromo" evidence="12">
    <location>
        <begin position="1115"/>
        <end position="1185"/>
    </location>
</feature>
<name>A0A085LUR7_9BILA</name>
<evidence type="ECO:0000256" key="1">
    <source>
        <dbReference type="ARBA" id="ARBA00004123"/>
    </source>
</evidence>
<dbReference type="GO" id="GO:0045740">
    <property type="term" value="P:positive regulation of DNA replication"/>
    <property type="evidence" value="ECO:0007669"/>
    <property type="project" value="TreeGrafter"/>
</dbReference>
<dbReference type="InterPro" id="IPR013083">
    <property type="entry name" value="Znf_RING/FYVE/PHD"/>
</dbReference>
<feature type="compositionally biased region" description="Polar residues" evidence="11">
    <location>
        <begin position="1060"/>
        <end position="1085"/>
    </location>
</feature>
<evidence type="ECO:0000256" key="5">
    <source>
        <dbReference type="ARBA" id="ARBA00023015"/>
    </source>
</evidence>
<dbReference type="Gene3D" id="1.20.920.10">
    <property type="entry name" value="Bromodomain-like"/>
    <property type="match status" value="1"/>
</dbReference>
<proteinExistence type="predicted"/>
<feature type="region of interest" description="Disordered" evidence="11">
    <location>
        <begin position="1055"/>
        <end position="1087"/>
    </location>
</feature>
<dbReference type="GO" id="GO:0000228">
    <property type="term" value="C:nuclear chromosome"/>
    <property type="evidence" value="ECO:0007669"/>
    <property type="project" value="TreeGrafter"/>
</dbReference>
<dbReference type="SUPFAM" id="SSF57903">
    <property type="entry name" value="FYVE/PHD zinc finger"/>
    <property type="match status" value="2"/>
</dbReference>
<evidence type="ECO:0000256" key="2">
    <source>
        <dbReference type="ARBA" id="ARBA00022723"/>
    </source>
</evidence>
<gene>
    <name evidence="15" type="ORF">M513_10424</name>
    <name evidence="16" type="ORF">M514_10424</name>
</gene>
<sequence>MPLVSSYSARFMSFFSSEEWLGSLRYGIKPYDECKEGNVEEQSLPGRELVYVDAHLVIGRKTPFSRRQCKNILKICCEVVENVWVVQVSTAESYNIGGTEWKDLFNGPLPVFPANPVKSSASDEDDSSECTIIEDKNEEIEIEEEDENNDDSEVYIIDREKERNRQLASSLIQEARELNVKLGDDLEKRIKRGGKVTDAECNMVRAMIRRAKNERKESDRLRRRQDRELLLEWRKSRDDLLCDDHKPFPIFPTVSIPDGISSDRFGDCMSLLEFIHSYADMLNVTVFFPDNFSLTQLYMALFDKRPTGAFANLLCMLLERIFVLQTEEDGDEEDEERMEEAAVALENSEIVNKFYSSYVDFATKMSEQIRDIHGLSARYLPLDGYTLTEVLRVYFIVSGYFTGSKNAKFRYLSRGGFKCIDDQAFQFVLSHRDFVDRLKTESVYEFSPSDRLDVLTVLRDQLLTFSAFRIRLDRNLERVRNLRVEMRHMCVLDSRFEKEATSARFRLLSKEKMNGNSLTVEPEPSYDKRMLEATRKLQRLIAKPMQDPSYSLQTAVSTVKDSARSLLNNVLFEKLESAEIDFVRELQRQYLQDCCQAMVEELFELMGKCGILGGRDRAFRHYWLCRSVGALLVEDYDPVIGSCFEATSLEKVLKGQDNVGSEMEVRRSLLVCSGRKDTCPVHSANNQRPRWTFINNVELFDSLMKRLNPRGMREMDLIEILDFFRSQIERMLQVANPILSTVPNLDPNELDSSEDTVENQLKSRFEEMSNRLQDSRMTYFVEESGGTEDNTSKCEPIETSANGSEVEIVKDGAWYAAALLKLADSIDAKYIENPVVGEIILQEGNDGEEITQQVYRMEKWKMSLSGARTYSSVLLHLATLESCIIWQKSLSQMRCRICRRKGNTTTFAFCSECERPFHLTCLKPPLEKVPGPSWACKQCSKVTDLPDAQANNGKVVPGETNKNAPQDHRSAEVDHLPESYPTCSVCSVEVTYRKHLIACSSCTASFHTKCASVKKSEVNVSLWKCAQCSATPAEERSKEDVKVSRSGRVLKRPKSISFGGFTSQNGSTASTEEGFHSSGNDSDGTIITRRRSNGMEQASENSVTERCNLLLSLLHSHADSWPFLTPVSKKIAPDYYKVIRSPMDLSTIVKKFESGAYECFGEMVNDIEQIFNNCYLYNESTAEVYGCGERLQQFFCEQLTSLHLSATDLLKPSKRRRTALRS</sequence>
<protein>
    <recommendedName>
        <fullName evidence="18">Bromodomain protein</fullName>
    </recommendedName>
</protein>
<dbReference type="PROSITE" id="PS50014">
    <property type="entry name" value="BROMODOMAIN_2"/>
    <property type="match status" value="1"/>
</dbReference>
<dbReference type="PROSITE" id="PS00633">
    <property type="entry name" value="BROMODOMAIN_1"/>
    <property type="match status" value="1"/>
</dbReference>
<dbReference type="InterPro" id="IPR018359">
    <property type="entry name" value="Bromodomain_CS"/>
</dbReference>
<evidence type="ECO:0000256" key="4">
    <source>
        <dbReference type="ARBA" id="ARBA00022833"/>
    </source>
</evidence>
<evidence type="ECO:0000256" key="3">
    <source>
        <dbReference type="ARBA" id="ARBA00022771"/>
    </source>
</evidence>
<dbReference type="GO" id="GO:0006355">
    <property type="term" value="P:regulation of DNA-templated transcription"/>
    <property type="evidence" value="ECO:0007669"/>
    <property type="project" value="TreeGrafter"/>
</dbReference>
<reference evidence="15 17" key="1">
    <citation type="journal article" date="2014" name="Nat. Genet.">
        <title>Genome and transcriptome of the porcine whipworm Trichuris suis.</title>
        <authorList>
            <person name="Jex A.R."/>
            <person name="Nejsum P."/>
            <person name="Schwarz E.M."/>
            <person name="Hu L."/>
            <person name="Young N.D."/>
            <person name="Hall R.S."/>
            <person name="Korhonen P.K."/>
            <person name="Liao S."/>
            <person name="Thamsborg S."/>
            <person name="Xia J."/>
            <person name="Xu P."/>
            <person name="Wang S."/>
            <person name="Scheerlinck J.P."/>
            <person name="Hofmann A."/>
            <person name="Sternberg P.W."/>
            <person name="Wang J."/>
            <person name="Gasser R.B."/>
        </authorList>
    </citation>
    <scope>NUCLEOTIDE SEQUENCE [LARGE SCALE GENOMIC DNA]</scope>
    <source>
        <strain evidence="16">DCEP-RM93F</strain>
        <strain evidence="15">DCEP-RM93M</strain>
    </source>
</reference>
<dbReference type="InterPro" id="IPR036427">
    <property type="entry name" value="Bromodomain-like_sf"/>
</dbReference>
<dbReference type="InterPro" id="IPR011011">
    <property type="entry name" value="Znf_FYVE_PHD"/>
</dbReference>
<evidence type="ECO:0000256" key="8">
    <source>
        <dbReference type="ARBA" id="ARBA00023242"/>
    </source>
</evidence>
<dbReference type="InterPro" id="IPR001487">
    <property type="entry name" value="Bromodomain"/>
</dbReference>
<evidence type="ECO:0000313" key="17">
    <source>
        <dbReference type="Proteomes" id="UP000030764"/>
    </source>
</evidence>
<dbReference type="InterPro" id="IPR018501">
    <property type="entry name" value="DDT_dom"/>
</dbReference>
<keyword evidence="7" id="KW-0804">Transcription</keyword>
<dbReference type="Pfam" id="PF00439">
    <property type="entry name" value="Bromodomain"/>
    <property type="match status" value="1"/>
</dbReference>
<dbReference type="Gene3D" id="2.30.30.1150">
    <property type="match status" value="1"/>
</dbReference>